<comment type="catalytic activity">
    <reaction evidence="10">
        <text>L-threonyl-[protein] + FAD = FMN-L-threonyl-[protein] + AMP + H(+)</text>
        <dbReference type="Rhea" id="RHEA:36847"/>
        <dbReference type="Rhea" id="RHEA-COMP:11060"/>
        <dbReference type="Rhea" id="RHEA-COMP:11061"/>
        <dbReference type="ChEBI" id="CHEBI:15378"/>
        <dbReference type="ChEBI" id="CHEBI:30013"/>
        <dbReference type="ChEBI" id="CHEBI:57692"/>
        <dbReference type="ChEBI" id="CHEBI:74257"/>
        <dbReference type="ChEBI" id="CHEBI:456215"/>
        <dbReference type="EC" id="2.7.1.180"/>
    </reaction>
</comment>
<comment type="cofactor">
    <cofactor evidence="1">
        <name>Mg(2+)</name>
        <dbReference type="ChEBI" id="CHEBI:18420"/>
    </cofactor>
</comment>
<comment type="caution">
    <text evidence="11">The sequence shown here is derived from an EMBL/GenBank/DDBJ whole genome shotgun (WGS) entry which is preliminary data.</text>
</comment>
<dbReference type="InterPro" id="IPR003374">
    <property type="entry name" value="ApbE-like_sf"/>
</dbReference>
<protein>
    <recommendedName>
        <fullName evidence="3">FAD:protein FMN transferase</fullName>
        <ecNumber evidence="2">2.7.1.180</ecNumber>
    </recommendedName>
    <alternativeName>
        <fullName evidence="9">Flavin transferase</fullName>
    </alternativeName>
</protein>
<keyword evidence="6" id="KW-0479">Metal-binding</keyword>
<evidence type="ECO:0000256" key="3">
    <source>
        <dbReference type="ARBA" id="ARBA00016337"/>
    </source>
</evidence>
<dbReference type="EC" id="2.7.1.180" evidence="2"/>
<reference evidence="12" key="1">
    <citation type="journal article" date="2019" name="Int. J. Syst. Evol. Microbiol.">
        <title>The Global Catalogue of Microorganisms (GCM) 10K type strain sequencing project: providing services to taxonomists for standard genome sequencing and annotation.</title>
        <authorList>
            <consortium name="The Broad Institute Genomics Platform"/>
            <consortium name="The Broad Institute Genome Sequencing Center for Infectious Disease"/>
            <person name="Wu L."/>
            <person name="Ma J."/>
        </authorList>
    </citation>
    <scope>NUCLEOTIDE SEQUENCE [LARGE SCALE GENOMIC DNA]</scope>
    <source>
        <strain evidence="12">NBRC 105857</strain>
    </source>
</reference>
<dbReference type="PANTHER" id="PTHR30040:SF2">
    <property type="entry name" value="FAD:PROTEIN FMN TRANSFERASE"/>
    <property type="match status" value="1"/>
</dbReference>
<evidence type="ECO:0000313" key="11">
    <source>
        <dbReference type="EMBL" id="GLR26471.1"/>
    </source>
</evidence>
<dbReference type="SUPFAM" id="SSF143631">
    <property type="entry name" value="ApbE-like"/>
    <property type="match status" value="1"/>
</dbReference>
<dbReference type="Proteomes" id="UP001156664">
    <property type="component" value="Unassembled WGS sequence"/>
</dbReference>
<name>A0ABQ5YT67_9BURK</name>
<evidence type="ECO:0000256" key="10">
    <source>
        <dbReference type="ARBA" id="ARBA00048540"/>
    </source>
</evidence>
<evidence type="ECO:0000256" key="2">
    <source>
        <dbReference type="ARBA" id="ARBA00011955"/>
    </source>
</evidence>
<evidence type="ECO:0000313" key="12">
    <source>
        <dbReference type="Proteomes" id="UP001156664"/>
    </source>
</evidence>
<sequence length="265" mass="28420">MKRRAKPLLGTLVEIAFDAELPDEEVNRLSALAFQSIHDIHQLMSFHEPESDLTRLNLAKPGQWVSVDIHTLKVLSCALQIERDSQGLFNAGVAPLLVKSGLLPAPCETVPGATGLADMIELNGKTVRKMAEGWIDLGGIAKGYAVDMACARLLDNGARRFVVNAGGDLRVNGIADFEATIRDPDNPGRGVLRVSLNEEALATSACYFSDALIDPHSGKSLSSRYSVSVSAPTCMIADALTKIVACTGQIDHPILNQYMAKALIV</sequence>
<evidence type="ECO:0000256" key="5">
    <source>
        <dbReference type="ARBA" id="ARBA00022679"/>
    </source>
</evidence>
<keyword evidence="12" id="KW-1185">Reference proteome</keyword>
<evidence type="ECO:0000256" key="6">
    <source>
        <dbReference type="ARBA" id="ARBA00022723"/>
    </source>
</evidence>
<evidence type="ECO:0000256" key="7">
    <source>
        <dbReference type="ARBA" id="ARBA00022827"/>
    </source>
</evidence>
<keyword evidence="8" id="KW-0460">Magnesium</keyword>
<dbReference type="GO" id="GO:0016740">
    <property type="term" value="F:transferase activity"/>
    <property type="evidence" value="ECO:0007669"/>
    <property type="project" value="UniProtKB-KW"/>
</dbReference>
<evidence type="ECO:0000256" key="8">
    <source>
        <dbReference type="ARBA" id="ARBA00022842"/>
    </source>
</evidence>
<dbReference type="Pfam" id="PF02424">
    <property type="entry name" value="ApbE"/>
    <property type="match status" value="1"/>
</dbReference>
<keyword evidence="4" id="KW-0285">Flavoprotein</keyword>
<dbReference type="Gene3D" id="3.10.520.10">
    <property type="entry name" value="ApbE-like domains"/>
    <property type="match status" value="1"/>
</dbReference>
<organism evidence="11 12">
    <name type="scientific">Limnobacter litoralis</name>
    <dbReference type="NCBI Taxonomy" id="481366"/>
    <lineage>
        <taxon>Bacteria</taxon>
        <taxon>Pseudomonadati</taxon>
        <taxon>Pseudomonadota</taxon>
        <taxon>Betaproteobacteria</taxon>
        <taxon>Burkholderiales</taxon>
        <taxon>Burkholderiaceae</taxon>
        <taxon>Limnobacter</taxon>
    </lineage>
</organism>
<keyword evidence="5 11" id="KW-0808">Transferase</keyword>
<evidence type="ECO:0000256" key="4">
    <source>
        <dbReference type="ARBA" id="ARBA00022630"/>
    </source>
</evidence>
<dbReference type="InterPro" id="IPR024932">
    <property type="entry name" value="ApbE"/>
</dbReference>
<evidence type="ECO:0000256" key="1">
    <source>
        <dbReference type="ARBA" id="ARBA00001946"/>
    </source>
</evidence>
<gene>
    <name evidence="11" type="ORF">GCM10007875_15610</name>
</gene>
<dbReference type="EMBL" id="BSOJ01000015">
    <property type="protein sequence ID" value="GLR26471.1"/>
    <property type="molecule type" value="Genomic_DNA"/>
</dbReference>
<dbReference type="PANTHER" id="PTHR30040">
    <property type="entry name" value="THIAMINE BIOSYNTHESIS LIPOPROTEIN APBE"/>
    <property type="match status" value="1"/>
</dbReference>
<accession>A0ABQ5YT67</accession>
<proteinExistence type="predicted"/>
<keyword evidence="7" id="KW-0274">FAD</keyword>
<evidence type="ECO:0000256" key="9">
    <source>
        <dbReference type="ARBA" id="ARBA00031306"/>
    </source>
</evidence>